<name>A0AAD5NKI7_ACENE</name>
<dbReference type="Proteomes" id="UP001064489">
    <property type="component" value="Chromosome 10"/>
</dbReference>
<feature type="domain" description="Reverse transcriptase zinc-binding" evidence="1">
    <location>
        <begin position="148"/>
        <end position="210"/>
    </location>
</feature>
<evidence type="ECO:0000313" key="3">
    <source>
        <dbReference type="Proteomes" id="UP001064489"/>
    </source>
</evidence>
<dbReference type="EMBL" id="JAJSOW010000105">
    <property type="protein sequence ID" value="KAI9165826.1"/>
    <property type="molecule type" value="Genomic_DNA"/>
</dbReference>
<dbReference type="AlphaFoldDB" id="A0AAD5NKI7"/>
<accession>A0AAD5NKI7</accession>
<organism evidence="2 3">
    <name type="scientific">Acer negundo</name>
    <name type="common">Box elder</name>
    <dbReference type="NCBI Taxonomy" id="4023"/>
    <lineage>
        <taxon>Eukaryota</taxon>
        <taxon>Viridiplantae</taxon>
        <taxon>Streptophyta</taxon>
        <taxon>Embryophyta</taxon>
        <taxon>Tracheophyta</taxon>
        <taxon>Spermatophyta</taxon>
        <taxon>Magnoliopsida</taxon>
        <taxon>eudicotyledons</taxon>
        <taxon>Gunneridae</taxon>
        <taxon>Pentapetalae</taxon>
        <taxon>rosids</taxon>
        <taxon>malvids</taxon>
        <taxon>Sapindales</taxon>
        <taxon>Sapindaceae</taxon>
        <taxon>Hippocastanoideae</taxon>
        <taxon>Acereae</taxon>
        <taxon>Acer</taxon>
    </lineage>
</organism>
<reference evidence="2" key="2">
    <citation type="submission" date="2023-02" db="EMBL/GenBank/DDBJ databases">
        <authorList>
            <person name="Swenson N.G."/>
            <person name="Wegrzyn J.L."/>
            <person name="Mcevoy S.L."/>
        </authorList>
    </citation>
    <scope>NUCLEOTIDE SEQUENCE</scope>
    <source>
        <strain evidence="2">91603</strain>
        <tissue evidence="2">Leaf</tissue>
    </source>
</reference>
<dbReference type="InterPro" id="IPR026960">
    <property type="entry name" value="RVT-Znf"/>
</dbReference>
<evidence type="ECO:0000259" key="1">
    <source>
        <dbReference type="Pfam" id="PF13966"/>
    </source>
</evidence>
<keyword evidence="3" id="KW-1185">Reference proteome</keyword>
<gene>
    <name evidence="2" type="ORF">LWI28_021207</name>
</gene>
<sequence>MKSCYYKDISILEDKKKANGYYMWNNLIWGKGLLDAGVRYRVGDGKSIKITKEKWIPRPNTFKIYSLPKLDGNAKVNQLISSFGGWDIHIIKGNFFKKETNQILKILIVGINRCDSQLWHYNEDGQYSVKSGYWLGHSLENIMGPSNTTPQTSWWNTFWNVKIPTKVKMFIWKVYQDWIPTKINIGWRGVQTNGVCEAYKNSADDTLHTF</sequence>
<dbReference type="Pfam" id="PF13966">
    <property type="entry name" value="zf-RVT"/>
    <property type="match status" value="1"/>
</dbReference>
<evidence type="ECO:0000313" key="2">
    <source>
        <dbReference type="EMBL" id="KAI9165826.1"/>
    </source>
</evidence>
<proteinExistence type="predicted"/>
<protein>
    <recommendedName>
        <fullName evidence="1">Reverse transcriptase zinc-binding domain-containing protein</fullName>
    </recommendedName>
</protein>
<reference evidence="2" key="1">
    <citation type="journal article" date="2022" name="Plant J.">
        <title>Strategies of tolerance reflected in two North American maple genomes.</title>
        <authorList>
            <person name="McEvoy S.L."/>
            <person name="Sezen U.U."/>
            <person name="Trouern-Trend A."/>
            <person name="McMahon S.M."/>
            <person name="Schaberg P.G."/>
            <person name="Yang J."/>
            <person name="Wegrzyn J.L."/>
            <person name="Swenson N.G."/>
        </authorList>
    </citation>
    <scope>NUCLEOTIDE SEQUENCE</scope>
    <source>
        <strain evidence="2">91603</strain>
    </source>
</reference>
<comment type="caution">
    <text evidence="2">The sequence shown here is derived from an EMBL/GenBank/DDBJ whole genome shotgun (WGS) entry which is preliminary data.</text>
</comment>